<dbReference type="KEGG" id="tne:Tneu_0978"/>
<dbReference type="InterPro" id="IPR002491">
    <property type="entry name" value="ABC_transptr_periplasmic_BD"/>
</dbReference>
<sequence length="689" mass="74865">MRWVVLIGVVALIVTIAFLLQIQQPPQKTQETAATTATPPLKSPETAAPGATATKACSGSPLGYIPPALVKVIKDAAAAAGLGTEGIQSMGCVEGVRRIQGGAKPDIFACVDIELRPDAERAGALQTYSLGRFKLALVCRSPTALEELASAKTVFADPNKAPIGYRELAAAWMLSRDLGVNLTAKYTALGVRFVYNGTLYIYIPSSLPNTEAVDVAPNLDGSWAKFEAGAGRCMFAYVPFLLGKGLQLRPAGGGTSYWEPYTAEAGGRTYYVYVFKPPYDFVEDPPIKAVAVLLGPPAKTIRVGHFEAFVASYTELGNCVVESLKKMDLSKYGFITTARATAGVSKSAVVEVVDVLGRRVSVKAPVSRVVALGPGALRLVVYLNATDKLAGIEEIEKRPPQGRDYGYILWTKNLTSLPVVGRGGPGSPVDYERILSVRPDVIIMSPFVADAPDKIQEKTGIPVVVVSAFIDSGEGWVNFTSLYKSLRTVGVLLGREERAEELVRYMEDLIKDLKRRTANITQRPKVYVGAISARGGQPFEATQSYFPPLVLLNTPGVADKYGIKGVAKIDWEALLKEQPDVIFIDLGNYMFVAQDFNKSRDKYCSLKAFREGRVYGILMYNWYGTNIATLFADAYFMGKVLYPEAFRDVDPVAKADEIYREFLGAPLYTAVAKDFKGGFRQLTEFKCGS</sequence>
<feature type="compositionally biased region" description="Low complexity" evidence="1">
    <location>
        <begin position="30"/>
        <end position="40"/>
    </location>
</feature>
<dbReference type="PANTHER" id="PTHR30535">
    <property type="entry name" value="VITAMIN B12-BINDING PROTEIN"/>
    <property type="match status" value="1"/>
</dbReference>
<dbReference type="RefSeq" id="WP_012350333.1">
    <property type="nucleotide sequence ID" value="NC_010525.1"/>
</dbReference>
<dbReference type="Pfam" id="PF01497">
    <property type="entry name" value="Peripla_BP_2"/>
    <property type="match status" value="1"/>
</dbReference>
<dbReference type="PROSITE" id="PS50983">
    <property type="entry name" value="FE_B12_PBP"/>
    <property type="match status" value="1"/>
</dbReference>
<keyword evidence="4" id="KW-1185">Reference proteome</keyword>
<reference evidence="3" key="1">
    <citation type="submission" date="2008-03" db="EMBL/GenBank/DDBJ databases">
        <title>Complete sequence of Thermoproteus neutrophilus V24Sta.</title>
        <authorList>
            <consortium name="US DOE Joint Genome Institute"/>
            <person name="Copeland A."/>
            <person name="Lucas S."/>
            <person name="Lapidus A."/>
            <person name="Glavina del Rio T."/>
            <person name="Dalin E."/>
            <person name="Tice H."/>
            <person name="Bruce D."/>
            <person name="Goodwin L."/>
            <person name="Pitluck S."/>
            <person name="Sims D."/>
            <person name="Brettin T."/>
            <person name="Detter J.C."/>
            <person name="Han C."/>
            <person name="Kuske C.R."/>
            <person name="Schmutz J."/>
            <person name="Larimer F."/>
            <person name="Land M."/>
            <person name="Hauser L."/>
            <person name="Kyrpides N."/>
            <person name="Mikhailova N."/>
            <person name="Biddle J.F."/>
            <person name="Zhang Z."/>
            <person name="Fitz-Gibbon S.T."/>
            <person name="Lowe T.M."/>
            <person name="Saltikov C."/>
            <person name="House C.H."/>
            <person name="Richardson P."/>
        </authorList>
    </citation>
    <scope>NUCLEOTIDE SEQUENCE [LARGE SCALE GENOMIC DNA]</scope>
    <source>
        <strain evidence="3">V24Sta</strain>
    </source>
</reference>
<dbReference type="OrthoDB" id="28686at2157"/>
<name>B1YDQ0_PYRNV</name>
<dbReference type="eggNOG" id="arCOG03303">
    <property type="taxonomic scope" value="Archaea"/>
</dbReference>
<evidence type="ECO:0000259" key="2">
    <source>
        <dbReference type="PROSITE" id="PS50983"/>
    </source>
</evidence>
<feature type="region of interest" description="Disordered" evidence="1">
    <location>
        <begin position="30"/>
        <end position="54"/>
    </location>
</feature>
<gene>
    <name evidence="3" type="ordered locus">Tneu_0978</name>
</gene>
<dbReference type="STRING" id="444157.Tneu_0978"/>
<dbReference type="SUPFAM" id="SSF53807">
    <property type="entry name" value="Helical backbone' metal receptor"/>
    <property type="match status" value="1"/>
</dbReference>
<dbReference type="AlphaFoldDB" id="B1YDQ0"/>
<accession>B1YDQ0</accession>
<dbReference type="GeneID" id="6164587"/>
<dbReference type="PANTHER" id="PTHR30535:SF34">
    <property type="entry name" value="MOLYBDATE-BINDING PROTEIN MOLA"/>
    <property type="match status" value="1"/>
</dbReference>
<proteinExistence type="predicted"/>
<feature type="domain" description="Fe/B12 periplasmic-binding" evidence="2">
    <location>
        <begin position="368"/>
        <end position="645"/>
    </location>
</feature>
<dbReference type="HOGENOM" id="CLU_399372_0_0_2"/>
<protein>
    <submittedName>
        <fullName evidence="3">Periplasmic binding protein</fullName>
    </submittedName>
</protein>
<dbReference type="InterPro" id="IPR050902">
    <property type="entry name" value="ABC_Transporter_SBP"/>
</dbReference>
<dbReference type="EMBL" id="CP001014">
    <property type="protein sequence ID" value="ACB39913.1"/>
    <property type="molecule type" value="Genomic_DNA"/>
</dbReference>
<dbReference type="CDD" id="cd01147">
    <property type="entry name" value="HemV-2"/>
    <property type="match status" value="1"/>
</dbReference>
<organism evidence="3 4">
    <name type="scientific">Pyrobaculum neutrophilum (strain DSM 2338 / JCM 9278 / NBRC 100436 / V24Sta)</name>
    <name type="common">Thermoproteus neutrophilus</name>
    <dbReference type="NCBI Taxonomy" id="444157"/>
    <lineage>
        <taxon>Archaea</taxon>
        <taxon>Thermoproteota</taxon>
        <taxon>Thermoprotei</taxon>
        <taxon>Thermoproteales</taxon>
        <taxon>Thermoproteaceae</taxon>
        <taxon>Pyrobaculum</taxon>
    </lineage>
</organism>
<evidence type="ECO:0000313" key="3">
    <source>
        <dbReference type="EMBL" id="ACB39913.1"/>
    </source>
</evidence>
<dbReference type="Proteomes" id="UP000001694">
    <property type="component" value="Chromosome"/>
</dbReference>
<evidence type="ECO:0000256" key="1">
    <source>
        <dbReference type="SAM" id="MobiDB-lite"/>
    </source>
</evidence>
<evidence type="ECO:0000313" key="4">
    <source>
        <dbReference type="Proteomes" id="UP000001694"/>
    </source>
</evidence>
<dbReference type="eggNOG" id="arCOG05704">
    <property type="taxonomic scope" value="Archaea"/>
</dbReference>
<dbReference type="Gene3D" id="3.40.50.1980">
    <property type="entry name" value="Nitrogenase molybdenum iron protein domain"/>
    <property type="match status" value="2"/>
</dbReference>